<dbReference type="GO" id="GO:1990918">
    <property type="term" value="P:double-strand break repair involved in meiotic recombination"/>
    <property type="evidence" value="ECO:0007669"/>
    <property type="project" value="TreeGrafter"/>
</dbReference>
<keyword evidence="3" id="KW-0832">Ubl conjugation</keyword>
<sequence length="1201" mass="134819">RTVHPLCTGFKICLGNVIFLNSWCSKAFVHLQDLVQKLMQMICVSPPPIQHDIITSLPEILEDSQHSEIARELSSLLKEKTELSVPILDALSSLNLDVGLLSEVRQSVMITVGAVKVEDLPVVVKFILRSVKATDATEVISDLRKKLDLDSCVSLPLIHVSQTKFRSQTRTSLSASQLCVNQDCVKLLFEVIKSAVKFQKTISEGWIKAIESVASASDHKVLDLIMLLVIYATNGKNKKQIERVLKNKIQSGCVREQLLRNAFHYYLMVMRDLFPAVLSLAEIFVHSADPCIVSFGCCMYKQAFTVFDSYCQQEIVGALVTHACGGNNIAVDVSLDMLIDLVSLHTSSIVPYAVFLKSILDYMDNLSPQQIRKLFQILSMLAFSQGHKSNHIQDDMHMVIRKQLSSTIPKYKRIGIIGAVTMVGSMAAKRSKENGQLLERAQLSKEQCRQIISLLELVCSCCGQVPQALALYYDELANLIQKGNLDSQILVGYRAIGLVEKDFERDFVTDLLPIEDSAFLLPVKSLYSLEDDKSEGIIAINLLPLLSQSYLSKNVDEVAAKSHDKRVVSPLCLSPFFRLLRLCMAELNQGSLDDVDALLGCPLYLTNLEVVGKLDSLSKQEREFLCSLLFHALNWFRESYLCISHSSPGYVPPLANFDSETSEGVPVINTIGATKKKSKGQKTPKSDNGKNGSADNSQLDENTEANQPEAEISQPEKDSTEKEPETPLVPLQSYSAYFRELDLEVFSIIHSGLLTKSALDTEMHTKHSLVKSLSPILRNVGFSHLCQRSSQEVIEYAVELLKPLCSHMENMHNYFQALIAENHGVIDGPRVNIQEHHLMSSCYQRLLQVFHLLFAWSGFSQHENHSLLKSGLRVLAHRLKPGERDLPLEELLSQSFQYLLNFQHSIPNIYCALSLTQLLLVITEKSGTSQKSNEIASITKHFLCQSWLQPSGIRQKGTQFNDALHTLFCIYMEHTDNILKAIEDICSVGIPQLIQSSKDEYSSTYPTLTRQTFPVFFRVMMAQLETSAKSISAGKPSDSSEVQLEKLLRWNLAVRDFHILVNLVKVSSLHINKEHYGRLFVETFLKLGMPLLDCSFKKHREDVQSLLKTLQLSTRQLHHICGHSKIHQDTGLTSHVPLLKKSLELFVYRVKAMLALNHCQEAFWVGVLKNRDLQGEEILSQASQASKMEEEISKLPTEVIL</sequence>
<dbReference type="GO" id="GO:0007129">
    <property type="term" value="P:homologous chromosome pairing at meiosis"/>
    <property type="evidence" value="ECO:0007669"/>
    <property type="project" value="TreeGrafter"/>
</dbReference>
<evidence type="ECO:0000256" key="5">
    <source>
        <dbReference type="ARBA" id="ARBA00093456"/>
    </source>
</evidence>
<keyword evidence="4" id="KW-0539">Nucleus</keyword>
<comment type="subcellular location">
    <subcellularLocation>
        <location evidence="1">Nucleus</location>
    </subcellularLocation>
</comment>
<feature type="compositionally biased region" description="Basic and acidic residues" evidence="6">
    <location>
        <begin position="714"/>
        <end position="725"/>
    </location>
</feature>
<evidence type="ECO:0000256" key="3">
    <source>
        <dbReference type="ARBA" id="ARBA00022843"/>
    </source>
</evidence>
<reference evidence="7" key="2">
    <citation type="submission" date="2025-08" db="UniProtKB">
        <authorList>
            <consortium name="Ensembl"/>
        </authorList>
    </citation>
    <scope>IDENTIFICATION</scope>
</reference>
<accession>A0A670I012</accession>
<evidence type="ECO:0000256" key="4">
    <source>
        <dbReference type="ARBA" id="ARBA00023242"/>
    </source>
</evidence>
<reference evidence="7 8" key="1">
    <citation type="journal article" date="2019" name="Proc. Natl. Acad. Sci. U.S.A.">
        <title>Regulatory changes in pterin and carotenoid genes underlie balanced color polymorphisms in the wall lizard.</title>
        <authorList>
            <person name="Andrade P."/>
            <person name="Pinho C."/>
            <person name="Perez I de Lanuza G."/>
            <person name="Afonso S."/>
            <person name="Brejcha J."/>
            <person name="Rubin C.J."/>
            <person name="Wallerman O."/>
            <person name="Pereira P."/>
            <person name="Sabatino S.J."/>
            <person name="Bellati A."/>
            <person name="Pellitteri-Rosa D."/>
            <person name="Bosakova Z."/>
            <person name="Bunikis I."/>
            <person name="Carretero M.A."/>
            <person name="Feiner N."/>
            <person name="Marsik P."/>
            <person name="Pauperio F."/>
            <person name="Salvi D."/>
            <person name="Soler L."/>
            <person name="While G.M."/>
            <person name="Uller T."/>
            <person name="Font E."/>
            <person name="Andersson L."/>
            <person name="Carneiro M."/>
        </authorList>
    </citation>
    <scope>NUCLEOTIDE SEQUENCE</scope>
</reference>
<dbReference type="Ensembl" id="ENSPMRT00000005629.1">
    <property type="protein sequence ID" value="ENSPMRP00000005279.1"/>
    <property type="gene ID" value="ENSPMRG00000003237.1"/>
</dbReference>
<dbReference type="GO" id="GO:0005634">
    <property type="term" value="C:nucleus"/>
    <property type="evidence" value="ECO:0007669"/>
    <property type="project" value="UniProtKB-SubCell"/>
</dbReference>
<evidence type="ECO:0000313" key="8">
    <source>
        <dbReference type="Proteomes" id="UP000472272"/>
    </source>
</evidence>
<feature type="region of interest" description="Disordered" evidence="6">
    <location>
        <begin position="671"/>
        <end position="726"/>
    </location>
</feature>
<comment type="similarity">
    <text evidence="5">Belongs to the Fanconi anemia protein FANCD2 family.</text>
</comment>
<dbReference type="AlphaFoldDB" id="A0A670I012"/>
<dbReference type="GO" id="GO:0036297">
    <property type="term" value="P:interstrand cross-link repair"/>
    <property type="evidence" value="ECO:0007669"/>
    <property type="project" value="TreeGrafter"/>
</dbReference>
<proteinExistence type="inferred from homology"/>
<reference evidence="7" key="3">
    <citation type="submission" date="2025-09" db="UniProtKB">
        <authorList>
            <consortium name="Ensembl"/>
        </authorList>
    </citation>
    <scope>IDENTIFICATION</scope>
</reference>
<dbReference type="PANTHER" id="PTHR32086:SF0">
    <property type="entry name" value="FANCONI ANEMIA GROUP D2 PROTEIN"/>
    <property type="match status" value="1"/>
</dbReference>
<evidence type="ECO:0000256" key="2">
    <source>
        <dbReference type="ARBA" id="ARBA00022499"/>
    </source>
</evidence>
<dbReference type="GO" id="GO:0000793">
    <property type="term" value="C:condensed chromosome"/>
    <property type="evidence" value="ECO:0007669"/>
    <property type="project" value="TreeGrafter"/>
</dbReference>
<dbReference type="GO" id="GO:0031573">
    <property type="term" value="P:mitotic intra-S DNA damage checkpoint signaling"/>
    <property type="evidence" value="ECO:0007669"/>
    <property type="project" value="TreeGrafter"/>
</dbReference>
<evidence type="ECO:0000256" key="1">
    <source>
        <dbReference type="ARBA" id="ARBA00004123"/>
    </source>
</evidence>
<gene>
    <name evidence="7" type="primary">FANCD2</name>
</gene>
<evidence type="ECO:0000256" key="6">
    <source>
        <dbReference type="SAM" id="MobiDB-lite"/>
    </source>
</evidence>
<protein>
    <submittedName>
        <fullName evidence="7">FA complementation group D2</fullName>
    </submittedName>
</protein>
<dbReference type="Proteomes" id="UP000472272">
    <property type="component" value="Chromosome 2"/>
</dbReference>
<name>A0A670I012_PODMU</name>
<dbReference type="Pfam" id="PF14631">
    <property type="entry name" value="FancD2"/>
    <property type="match status" value="3"/>
</dbReference>
<dbReference type="PANTHER" id="PTHR32086">
    <property type="entry name" value="FANCONI ANEMIA GROUP D2 PROTEIN"/>
    <property type="match status" value="1"/>
</dbReference>
<dbReference type="CDD" id="cd11721">
    <property type="entry name" value="FANCD2"/>
    <property type="match status" value="1"/>
</dbReference>
<evidence type="ECO:0000313" key="7">
    <source>
        <dbReference type="Ensembl" id="ENSPMRP00000005279.1"/>
    </source>
</evidence>
<dbReference type="GO" id="GO:0070182">
    <property type="term" value="F:DNA polymerase binding"/>
    <property type="evidence" value="ECO:0007669"/>
    <property type="project" value="TreeGrafter"/>
</dbReference>
<dbReference type="InterPro" id="IPR029448">
    <property type="entry name" value="FANCD2"/>
</dbReference>
<feature type="compositionally biased region" description="Polar residues" evidence="6">
    <location>
        <begin position="689"/>
        <end position="706"/>
    </location>
</feature>
<dbReference type="GeneTree" id="ENSGT00390000016970"/>
<organism evidence="7 8">
    <name type="scientific">Podarcis muralis</name>
    <name type="common">Wall lizard</name>
    <name type="synonym">Lacerta muralis</name>
    <dbReference type="NCBI Taxonomy" id="64176"/>
    <lineage>
        <taxon>Eukaryota</taxon>
        <taxon>Metazoa</taxon>
        <taxon>Chordata</taxon>
        <taxon>Craniata</taxon>
        <taxon>Vertebrata</taxon>
        <taxon>Euteleostomi</taxon>
        <taxon>Lepidosauria</taxon>
        <taxon>Squamata</taxon>
        <taxon>Bifurcata</taxon>
        <taxon>Unidentata</taxon>
        <taxon>Episquamata</taxon>
        <taxon>Laterata</taxon>
        <taxon>Lacertibaenia</taxon>
        <taxon>Lacertidae</taxon>
        <taxon>Podarcis</taxon>
    </lineage>
</organism>
<keyword evidence="2" id="KW-1017">Isopeptide bond</keyword>
<keyword evidence="8" id="KW-1185">Reference proteome</keyword>